<dbReference type="EMBL" id="CP097289">
    <property type="protein sequence ID" value="UQT58672.1"/>
    <property type="molecule type" value="Genomic_DNA"/>
</dbReference>
<evidence type="ECO:0000313" key="8">
    <source>
        <dbReference type="Proteomes" id="UP000829992"/>
    </source>
</evidence>
<protein>
    <submittedName>
        <fullName evidence="7">NAD(P)/FAD-dependent oxidoreductase</fullName>
    </submittedName>
</protein>
<sequence length="425" mass="44155">MASVESAASEASAGIAVVGASLGGLRAAEQLRAAGWEGPVTVYGDEPHRPYNRPPLSKEVLAGEATAAATALRHRPSIDDVTWRLGAAVESADLTARTLTLADGSVHAYEGLVAATGVRPRRLPLPGGPPRHVVRTLEDSVALRAELGDGVRVLVIGAGFIGCEVAATARKVGCEVTVVAPEAEPMTLAVGEELGRALRRRHEARGVRFRMGRLVAELGDECAVLDDGSECAADVVVEAVGSLPNVEWLGASEGGTPGLGPDLTDGILCDAHLRIGGLPHAVAVGDVARFPNPRYGALARRVEHWSMPADCARHAARVLVAGLRGEAHGLAPFAPLPSFWSDQFDLRVQSFGLPGVGDRAELLEGDAESVEGDVVYGYYGGERLVGVVALGGSKAVALAGRYRADLMELPDGLDLSPSWGSLPAL</sequence>
<dbReference type="InterPro" id="IPR023753">
    <property type="entry name" value="FAD/NAD-binding_dom"/>
</dbReference>
<keyword evidence="4" id="KW-0560">Oxidoreductase</keyword>
<dbReference type="Gene3D" id="3.30.390.30">
    <property type="match status" value="1"/>
</dbReference>
<dbReference type="Pfam" id="PF14759">
    <property type="entry name" value="Reductase_C"/>
    <property type="match status" value="1"/>
</dbReference>
<proteinExistence type="predicted"/>
<evidence type="ECO:0000256" key="2">
    <source>
        <dbReference type="ARBA" id="ARBA00022630"/>
    </source>
</evidence>
<dbReference type="Gene3D" id="3.50.50.60">
    <property type="entry name" value="FAD/NAD(P)-binding domain"/>
    <property type="match status" value="2"/>
</dbReference>
<keyword evidence="8" id="KW-1185">Reference proteome</keyword>
<evidence type="ECO:0000259" key="6">
    <source>
        <dbReference type="Pfam" id="PF14759"/>
    </source>
</evidence>
<keyword evidence="3" id="KW-0274">FAD</keyword>
<dbReference type="RefSeq" id="WP_249590035.1">
    <property type="nucleotide sequence ID" value="NZ_BAAAQL010000011.1"/>
</dbReference>
<feature type="domain" description="Reductase C-terminal" evidence="6">
    <location>
        <begin position="339"/>
        <end position="399"/>
    </location>
</feature>
<evidence type="ECO:0000313" key="7">
    <source>
        <dbReference type="EMBL" id="UQT58672.1"/>
    </source>
</evidence>
<dbReference type="PRINTS" id="PR00368">
    <property type="entry name" value="FADPNR"/>
</dbReference>
<dbReference type="SUPFAM" id="SSF51905">
    <property type="entry name" value="FAD/NAD(P)-binding domain"/>
    <property type="match status" value="2"/>
</dbReference>
<evidence type="ECO:0000256" key="4">
    <source>
        <dbReference type="ARBA" id="ARBA00023002"/>
    </source>
</evidence>
<evidence type="ECO:0000256" key="1">
    <source>
        <dbReference type="ARBA" id="ARBA00001974"/>
    </source>
</evidence>
<evidence type="ECO:0000256" key="3">
    <source>
        <dbReference type="ARBA" id="ARBA00022827"/>
    </source>
</evidence>
<evidence type="ECO:0000259" key="5">
    <source>
        <dbReference type="Pfam" id="PF07992"/>
    </source>
</evidence>
<dbReference type="InterPro" id="IPR036188">
    <property type="entry name" value="FAD/NAD-bd_sf"/>
</dbReference>
<dbReference type="SUPFAM" id="SSF55424">
    <property type="entry name" value="FAD/NAD-linked reductases, dimerisation (C-terminal) domain"/>
    <property type="match status" value="1"/>
</dbReference>
<dbReference type="InterPro" id="IPR028202">
    <property type="entry name" value="Reductase_C"/>
</dbReference>
<dbReference type="InterPro" id="IPR016156">
    <property type="entry name" value="FAD/NAD-linked_Rdtase_dimer_sf"/>
</dbReference>
<dbReference type="PANTHER" id="PTHR43557:SF2">
    <property type="entry name" value="RIESKE DOMAIN-CONTAINING PROTEIN-RELATED"/>
    <property type="match status" value="1"/>
</dbReference>
<organism evidence="7 8">
    <name type="scientific">Streptomyces durmitorensis</name>
    <dbReference type="NCBI Taxonomy" id="319947"/>
    <lineage>
        <taxon>Bacteria</taxon>
        <taxon>Bacillati</taxon>
        <taxon>Actinomycetota</taxon>
        <taxon>Actinomycetes</taxon>
        <taxon>Kitasatosporales</taxon>
        <taxon>Streptomycetaceae</taxon>
        <taxon>Streptomyces</taxon>
    </lineage>
</organism>
<dbReference type="Proteomes" id="UP000829992">
    <property type="component" value="Chromosome"/>
</dbReference>
<dbReference type="PANTHER" id="PTHR43557">
    <property type="entry name" value="APOPTOSIS-INDUCING FACTOR 1"/>
    <property type="match status" value="1"/>
</dbReference>
<dbReference type="InterPro" id="IPR050446">
    <property type="entry name" value="FAD-oxidoreductase/Apoptosis"/>
</dbReference>
<feature type="domain" description="FAD/NAD(P)-binding" evidence="5">
    <location>
        <begin position="15"/>
        <end position="300"/>
    </location>
</feature>
<reference evidence="7 8" key="1">
    <citation type="submission" date="2022-05" db="EMBL/GenBank/DDBJ databases">
        <authorList>
            <person name="Zhou X."/>
            <person name="Li K."/>
            <person name="Man Y."/>
        </authorList>
    </citation>
    <scope>NUCLEOTIDE SEQUENCE [LARGE SCALE GENOMIC DNA]</scope>
    <source>
        <strain evidence="7 8">MS405</strain>
    </source>
</reference>
<name>A0ABY4PZ22_9ACTN</name>
<accession>A0ABY4PZ22</accession>
<comment type="cofactor">
    <cofactor evidence="1">
        <name>FAD</name>
        <dbReference type="ChEBI" id="CHEBI:57692"/>
    </cofactor>
</comment>
<keyword evidence="2" id="KW-0285">Flavoprotein</keyword>
<dbReference type="Pfam" id="PF07992">
    <property type="entry name" value="Pyr_redox_2"/>
    <property type="match status" value="1"/>
</dbReference>
<gene>
    <name evidence="7" type="ORF">M4V62_28375</name>
</gene>